<comment type="caution">
    <text evidence="1">The sequence shown here is derived from an EMBL/GenBank/DDBJ whole genome shotgun (WGS) entry which is preliminary data.</text>
</comment>
<accession>A0ACC5R8R5</accession>
<dbReference type="EMBL" id="JAENHL010000007">
    <property type="protein sequence ID" value="MBK1868983.1"/>
    <property type="molecule type" value="Genomic_DNA"/>
</dbReference>
<keyword evidence="2" id="KW-1185">Reference proteome</keyword>
<dbReference type="Proteomes" id="UP000616151">
    <property type="component" value="Unassembled WGS sequence"/>
</dbReference>
<name>A0ACC5R8R5_9HYPH</name>
<proteinExistence type="predicted"/>
<sequence length="487" mass="53998">MTSITRRLTQAGTFLFLSFLVLFTAPLRAEDAEKPLGLDMVKPWTGDFDAMEKRRIVRILVPYSKTIYFIDKGEELGTAVDIGHAFQKVLNKDKKKATEQVHVVFVPMPRARLFSALNEGLGDLAAGGLTITSERRDLVDFSQPFAGNVKEVLVTGPASPAIAHIEDRAGRPLYVRKTSSYYEHLTALNARLKTPIDLIAAEEALEDEDLLEMVSAGLLPYAVVDDYKGEIWAKVLPNLTARNDLVVNEGGEIAWAMRKNSPQLKAAVDAFVAKHKLGTTFGNILKKRYYTSDKMARRALSTEAQKRFEEFSDAFQKYGNQFGFEHFLIAAQGYQESELDQTRRSPRGAVGVMQLLPSTAADKSIGVTDIVGSADRNIYAGAKYLRYLITTYITDAGIDDLNRVLFAFAAYNAGPGNLKKFRAKASAMGLDPNLWFGNVENGAAAIVGRETVQYVSNIYKYYIAYTLAARIEADREAAENRTETQKP</sequence>
<evidence type="ECO:0000313" key="2">
    <source>
        <dbReference type="Proteomes" id="UP000616151"/>
    </source>
</evidence>
<reference evidence="1" key="1">
    <citation type="submission" date="2021-01" db="EMBL/GenBank/DDBJ databases">
        <authorList>
            <person name="Sun Q."/>
        </authorList>
    </citation>
    <scope>NUCLEOTIDE SEQUENCE</scope>
    <source>
        <strain evidence="1">YIM B02566</strain>
    </source>
</reference>
<gene>
    <name evidence="1" type="ORF">JHL16_21670</name>
</gene>
<protein>
    <submittedName>
        <fullName evidence="1">Lytic transglycosylase F</fullName>
    </submittedName>
</protein>
<evidence type="ECO:0000313" key="1">
    <source>
        <dbReference type="EMBL" id="MBK1868983.1"/>
    </source>
</evidence>
<organism evidence="1 2">
    <name type="scientific">Taklimakanibacter albus</name>
    <dbReference type="NCBI Taxonomy" id="2800327"/>
    <lineage>
        <taxon>Bacteria</taxon>
        <taxon>Pseudomonadati</taxon>
        <taxon>Pseudomonadota</taxon>
        <taxon>Alphaproteobacteria</taxon>
        <taxon>Hyphomicrobiales</taxon>
        <taxon>Aestuariivirgaceae</taxon>
        <taxon>Taklimakanibacter</taxon>
    </lineage>
</organism>